<evidence type="ECO:0000313" key="2">
    <source>
        <dbReference type="Proteomes" id="UP000483286"/>
    </source>
</evidence>
<dbReference type="InterPro" id="IPR011009">
    <property type="entry name" value="Kinase-like_dom_sf"/>
</dbReference>
<dbReference type="SUPFAM" id="SSF56112">
    <property type="entry name" value="Protein kinase-like (PK-like)"/>
    <property type="match status" value="1"/>
</dbReference>
<protein>
    <recommendedName>
        <fullName evidence="3">Aminoglycoside phosphotransferase domain-containing protein</fullName>
    </recommendedName>
</protein>
<gene>
    <name evidence="1" type="ORF">GO986_20220</name>
</gene>
<dbReference type="AlphaFoldDB" id="A0A7C9I1G1"/>
<comment type="caution">
    <text evidence="1">The sequence shown here is derived from an EMBL/GenBank/DDBJ whole genome shotgun (WGS) entry which is preliminary data.</text>
</comment>
<keyword evidence="2" id="KW-1185">Reference proteome</keyword>
<dbReference type="Proteomes" id="UP000483286">
    <property type="component" value="Unassembled WGS sequence"/>
</dbReference>
<accession>A0A7C9I1G1</accession>
<reference evidence="1 2" key="1">
    <citation type="submission" date="2019-12" db="EMBL/GenBank/DDBJ databases">
        <title>Deinococcus sp. HMF7620 Genome sequencing and assembly.</title>
        <authorList>
            <person name="Kang H."/>
            <person name="Kim H."/>
            <person name="Joh K."/>
        </authorList>
    </citation>
    <scope>NUCLEOTIDE SEQUENCE [LARGE SCALE GENOMIC DNA]</scope>
    <source>
        <strain evidence="1 2">HMF7620</strain>
    </source>
</reference>
<organism evidence="1 2">
    <name type="scientific">Deinococcus arboris</name>
    <dbReference type="NCBI Taxonomy" id="2682977"/>
    <lineage>
        <taxon>Bacteria</taxon>
        <taxon>Thermotogati</taxon>
        <taxon>Deinococcota</taxon>
        <taxon>Deinococci</taxon>
        <taxon>Deinococcales</taxon>
        <taxon>Deinococcaceae</taxon>
        <taxon>Deinococcus</taxon>
    </lineage>
</organism>
<evidence type="ECO:0000313" key="1">
    <source>
        <dbReference type="EMBL" id="MVN89070.1"/>
    </source>
</evidence>
<evidence type="ECO:0008006" key="3">
    <source>
        <dbReference type="Google" id="ProtNLM"/>
    </source>
</evidence>
<dbReference type="EMBL" id="WQLB01000042">
    <property type="protein sequence ID" value="MVN89070.1"/>
    <property type="molecule type" value="Genomic_DNA"/>
</dbReference>
<dbReference type="RefSeq" id="WP_369409499.1">
    <property type="nucleotide sequence ID" value="NZ_WQLB01000042.1"/>
</dbReference>
<sequence length="284" mass="31359">MVEAQSFTELNAGDPSRASHVWRVETEAGPELWRRSWWTAPEVSAFMLGLGRLFGVDPRDLKATAGTYAFWRRLNVWAVPAVAGLTDFQGGPTLRVEFIEGDTGDFAQADARELGRRVAAVHTHPQLHFGDVTGTHRFPLAEFYPRALAMIQAVAPRYRFQDWAAHEATVTAILRAAPAPSAAVPMLLDWNGSQFVWREGQPFALVDVEASALAPPELDLCFWEVLLDGAQAQAFEAGYREMQPFPDLSAHRAACRLILLTLEVEGAPPLGEWLALPTHFTSPT</sequence>
<name>A0A7C9I1G1_9DEIO</name>
<proteinExistence type="predicted"/>